<name>A0A7M5VGY3_9CNID</name>
<reference evidence="2" key="1">
    <citation type="submission" date="2021-01" db="UniProtKB">
        <authorList>
            <consortium name="EnsemblMetazoa"/>
        </authorList>
    </citation>
    <scope>IDENTIFICATION</scope>
</reference>
<organism evidence="2 3">
    <name type="scientific">Clytia hemisphaerica</name>
    <dbReference type="NCBI Taxonomy" id="252671"/>
    <lineage>
        <taxon>Eukaryota</taxon>
        <taxon>Metazoa</taxon>
        <taxon>Cnidaria</taxon>
        <taxon>Hydrozoa</taxon>
        <taxon>Hydroidolina</taxon>
        <taxon>Leptothecata</taxon>
        <taxon>Obeliida</taxon>
        <taxon>Clytiidae</taxon>
        <taxon>Clytia</taxon>
    </lineage>
</organism>
<dbReference type="EnsemblMetazoa" id="CLYHEMT012552.1">
    <property type="protein sequence ID" value="CLYHEMP012552.1"/>
    <property type="gene ID" value="CLYHEMG012552"/>
</dbReference>
<sequence length="113" mass="13022">MKRDAEGQRASKLEEENETTVKKRKEEECAGGNPSEEQETKEVEATNQEAENIDQGSLPLCKPSQDWHESITETQRREHIDELICCHCTTRSRRAKYNKKQTNGKSSFIRPKS</sequence>
<feature type="compositionally biased region" description="Basic and acidic residues" evidence="1">
    <location>
        <begin position="65"/>
        <end position="74"/>
    </location>
</feature>
<dbReference type="AlphaFoldDB" id="A0A7M5VGY3"/>
<protein>
    <submittedName>
        <fullName evidence="2">Uncharacterized protein</fullName>
    </submittedName>
</protein>
<evidence type="ECO:0000256" key="1">
    <source>
        <dbReference type="SAM" id="MobiDB-lite"/>
    </source>
</evidence>
<dbReference type="Proteomes" id="UP000594262">
    <property type="component" value="Unplaced"/>
</dbReference>
<feature type="region of interest" description="Disordered" evidence="1">
    <location>
        <begin position="94"/>
        <end position="113"/>
    </location>
</feature>
<evidence type="ECO:0000313" key="2">
    <source>
        <dbReference type="EnsemblMetazoa" id="CLYHEMP012552.1"/>
    </source>
</evidence>
<proteinExistence type="predicted"/>
<evidence type="ECO:0000313" key="3">
    <source>
        <dbReference type="Proteomes" id="UP000594262"/>
    </source>
</evidence>
<accession>A0A7M5VGY3</accession>
<keyword evidence="3" id="KW-1185">Reference proteome</keyword>
<feature type="region of interest" description="Disordered" evidence="1">
    <location>
        <begin position="1"/>
        <end position="74"/>
    </location>
</feature>
<feature type="compositionally biased region" description="Basic and acidic residues" evidence="1">
    <location>
        <begin position="1"/>
        <end position="28"/>
    </location>
</feature>